<dbReference type="GO" id="GO:0005829">
    <property type="term" value="C:cytosol"/>
    <property type="evidence" value="ECO:0007669"/>
    <property type="project" value="TreeGrafter"/>
</dbReference>
<evidence type="ECO:0000313" key="14">
    <source>
        <dbReference type="EMBL" id="MBL4918261.1"/>
    </source>
</evidence>
<comment type="catalytic activity">
    <reaction evidence="1">
        <text>(7,8-dihydropterin-6-yl)methyl diphosphate + 4-aminobenzoate = 7,8-dihydropteroate + diphosphate</text>
        <dbReference type="Rhea" id="RHEA:19949"/>
        <dbReference type="ChEBI" id="CHEBI:17836"/>
        <dbReference type="ChEBI" id="CHEBI:17839"/>
        <dbReference type="ChEBI" id="CHEBI:33019"/>
        <dbReference type="ChEBI" id="CHEBI:72950"/>
        <dbReference type="EC" id="2.5.1.15"/>
    </reaction>
</comment>
<protein>
    <recommendedName>
        <fullName evidence="6 12">Dihydropteroate synthase</fullName>
        <shortName evidence="12">DHPS</shortName>
        <ecNumber evidence="5 12">2.5.1.15</ecNumber>
    </recommendedName>
    <alternativeName>
        <fullName evidence="11 12">Dihydropteroate pyrophosphorylase</fullName>
    </alternativeName>
</protein>
<keyword evidence="9 12" id="KW-0460">Magnesium</keyword>
<dbReference type="PROSITE" id="PS00792">
    <property type="entry name" value="DHPS_1"/>
    <property type="match status" value="1"/>
</dbReference>
<dbReference type="PROSITE" id="PS50972">
    <property type="entry name" value="PTERIN_BINDING"/>
    <property type="match status" value="1"/>
</dbReference>
<keyword evidence="7 12" id="KW-0808">Transferase</keyword>
<dbReference type="GO" id="GO:0046872">
    <property type="term" value="F:metal ion binding"/>
    <property type="evidence" value="ECO:0007669"/>
    <property type="project" value="UniProtKB-KW"/>
</dbReference>
<keyword evidence="8 12" id="KW-0479">Metal-binding</keyword>
<evidence type="ECO:0000256" key="4">
    <source>
        <dbReference type="ARBA" id="ARBA00009503"/>
    </source>
</evidence>
<dbReference type="Proteomes" id="UP000648908">
    <property type="component" value="Unassembled WGS sequence"/>
</dbReference>
<comment type="similarity">
    <text evidence="4 12">Belongs to the DHPS family.</text>
</comment>
<dbReference type="RefSeq" id="WP_202689247.1">
    <property type="nucleotide sequence ID" value="NZ_JAESVN010000005.1"/>
</dbReference>
<comment type="pathway">
    <text evidence="3 12">Cofactor biosynthesis; tetrahydrofolate biosynthesis; 7,8-dihydrofolate from 2-amino-4-hydroxy-6-hydroxymethyl-7,8-dihydropteridine diphosphate and 4-aminobenzoate: step 1/2.</text>
</comment>
<evidence type="ECO:0000256" key="1">
    <source>
        <dbReference type="ARBA" id="ARBA00000012"/>
    </source>
</evidence>
<feature type="domain" description="Pterin-binding" evidence="13">
    <location>
        <begin position="70"/>
        <end position="325"/>
    </location>
</feature>
<dbReference type="PANTHER" id="PTHR20941">
    <property type="entry name" value="FOLATE SYNTHESIS PROTEINS"/>
    <property type="match status" value="1"/>
</dbReference>
<evidence type="ECO:0000256" key="2">
    <source>
        <dbReference type="ARBA" id="ARBA00001946"/>
    </source>
</evidence>
<dbReference type="EC" id="2.5.1.15" evidence="5 12"/>
<evidence type="ECO:0000313" key="15">
    <source>
        <dbReference type="Proteomes" id="UP000648908"/>
    </source>
</evidence>
<keyword evidence="15" id="KW-1185">Reference proteome</keyword>
<proteinExistence type="inferred from homology"/>
<keyword evidence="10 12" id="KW-0289">Folate biosynthesis</keyword>
<name>A0A8K0VC38_9RHOB</name>
<dbReference type="InterPro" id="IPR006390">
    <property type="entry name" value="DHP_synth_dom"/>
</dbReference>
<evidence type="ECO:0000256" key="11">
    <source>
        <dbReference type="ARBA" id="ARBA00030193"/>
    </source>
</evidence>
<dbReference type="AlphaFoldDB" id="A0A8K0VC38"/>
<dbReference type="PANTHER" id="PTHR20941:SF1">
    <property type="entry name" value="FOLIC ACID SYNTHESIS PROTEIN FOL1"/>
    <property type="match status" value="1"/>
</dbReference>
<dbReference type="InterPro" id="IPR045031">
    <property type="entry name" value="DHP_synth-like"/>
</dbReference>
<evidence type="ECO:0000256" key="10">
    <source>
        <dbReference type="ARBA" id="ARBA00022909"/>
    </source>
</evidence>
<evidence type="ECO:0000256" key="8">
    <source>
        <dbReference type="ARBA" id="ARBA00022723"/>
    </source>
</evidence>
<dbReference type="InterPro" id="IPR011005">
    <property type="entry name" value="Dihydropteroate_synth-like_sf"/>
</dbReference>
<comment type="caution">
    <text evidence="14">The sequence shown here is derived from an EMBL/GenBank/DDBJ whole genome shotgun (WGS) entry which is preliminary data.</text>
</comment>
<organism evidence="14 15">
    <name type="scientific">Szabonella alba</name>
    <dbReference type="NCBI Taxonomy" id="2804194"/>
    <lineage>
        <taxon>Bacteria</taxon>
        <taxon>Pseudomonadati</taxon>
        <taxon>Pseudomonadota</taxon>
        <taxon>Alphaproteobacteria</taxon>
        <taxon>Rhodobacterales</taxon>
        <taxon>Paracoccaceae</taxon>
        <taxon>Szabonella</taxon>
    </lineage>
</organism>
<dbReference type="Gene3D" id="3.20.20.20">
    <property type="entry name" value="Dihydropteroate synthase-like"/>
    <property type="match status" value="1"/>
</dbReference>
<dbReference type="GO" id="GO:0046654">
    <property type="term" value="P:tetrahydrofolate biosynthetic process"/>
    <property type="evidence" value="ECO:0007669"/>
    <property type="project" value="UniProtKB-UniPathway"/>
</dbReference>
<evidence type="ECO:0000256" key="5">
    <source>
        <dbReference type="ARBA" id="ARBA00012458"/>
    </source>
</evidence>
<evidence type="ECO:0000256" key="6">
    <source>
        <dbReference type="ARBA" id="ARBA00016919"/>
    </source>
</evidence>
<evidence type="ECO:0000259" key="13">
    <source>
        <dbReference type="PROSITE" id="PS50972"/>
    </source>
</evidence>
<reference evidence="14" key="1">
    <citation type="submission" date="2021-01" db="EMBL/GenBank/DDBJ databases">
        <title>Tabrizicola alba sp. nov. a motile alkaliphilic bacterium isolated from a soda lake.</title>
        <authorList>
            <person name="Szuroczki S."/>
            <person name="Abbaszade G."/>
            <person name="Schumann P."/>
            <person name="Toth E."/>
        </authorList>
    </citation>
    <scope>NUCLEOTIDE SEQUENCE</scope>
    <source>
        <strain evidence="14">DMG-N-6</strain>
    </source>
</reference>
<dbReference type="SUPFAM" id="SSF51717">
    <property type="entry name" value="Dihydropteroate synthetase-like"/>
    <property type="match status" value="1"/>
</dbReference>
<comment type="cofactor">
    <cofactor evidence="2 12">
        <name>Mg(2+)</name>
        <dbReference type="ChEBI" id="CHEBI:18420"/>
    </cofactor>
</comment>
<comment type="function">
    <text evidence="12">Catalyzes the condensation of para-aminobenzoate (pABA) with 6-hydroxymethyl-7,8-dihydropterin diphosphate (DHPt-PP) to form 7,8-dihydropteroate (H2Pte), the immediate precursor of folate derivatives.</text>
</comment>
<dbReference type="GO" id="GO:0046656">
    <property type="term" value="P:folic acid biosynthetic process"/>
    <property type="evidence" value="ECO:0007669"/>
    <property type="project" value="UniProtKB-KW"/>
</dbReference>
<dbReference type="GO" id="GO:0004156">
    <property type="term" value="F:dihydropteroate synthase activity"/>
    <property type="evidence" value="ECO:0007669"/>
    <property type="project" value="UniProtKB-EC"/>
</dbReference>
<accession>A0A8K0VC38</accession>
<evidence type="ECO:0000256" key="3">
    <source>
        <dbReference type="ARBA" id="ARBA00004763"/>
    </source>
</evidence>
<sequence length="336" mass="34826">MTVFRPLPQTGPARSDTALPLAGGWCWFSHAEVLERGRAPLVIPVAEVPAGALARLTAPRNLSDLPTTRPALMGILNVTPDSFSDGGRFLDAGQAAAQARAMVAAGADILDIGGESTRPGSAEVPEDEEIARTAPVIAALRAEGVETPISIDTRKAGVAGAALAAGANIVNDVAALGHDPALAPLVAERGVPVCLMHAQGDPATMQDDPRYDDVVLDVYDYLEARIAVAEAAGILRARIIVDPGIGFGKTLAHNLALIARLSMFHALGCPILLGASRKRFIGTLSDEPQADRRVAGSLAVALAGAAQGAQILRVHDMKETRQALTLWSACNGGTTQ</sequence>
<evidence type="ECO:0000256" key="7">
    <source>
        <dbReference type="ARBA" id="ARBA00022679"/>
    </source>
</evidence>
<dbReference type="UniPathway" id="UPA00077">
    <property type="reaction ID" value="UER00156"/>
</dbReference>
<dbReference type="FunFam" id="3.20.20.20:FF:000006">
    <property type="entry name" value="Dihydropteroate synthase"/>
    <property type="match status" value="1"/>
</dbReference>
<dbReference type="PROSITE" id="PS00793">
    <property type="entry name" value="DHPS_2"/>
    <property type="match status" value="1"/>
</dbReference>
<dbReference type="EMBL" id="JAESVN010000005">
    <property type="protein sequence ID" value="MBL4918261.1"/>
    <property type="molecule type" value="Genomic_DNA"/>
</dbReference>
<dbReference type="InterPro" id="IPR000489">
    <property type="entry name" value="Pterin-binding_dom"/>
</dbReference>
<dbReference type="CDD" id="cd00739">
    <property type="entry name" value="DHPS"/>
    <property type="match status" value="1"/>
</dbReference>
<dbReference type="NCBIfam" id="TIGR01496">
    <property type="entry name" value="DHPS"/>
    <property type="match status" value="1"/>
</dbReference>
<gene>
    <name evidence="14" type="primary">folP</name>
    <name evidence="14" type="ORF">JL811_13610</name>
</gene>
<evidence type="ECO:0000256" key="9">
    <source>
        <dbReference type="ARBA" id="ARBA00022842"/>
    </source>
</evidence>
<evidence type="ECO:0000256" key="12">
    <source>
        <dbReference type="RuleBase" id="RU361205"/>
    </source>
</evidence>
<dbReference type="Pfam" id="PF00809">
    <property type="entry name" value="Pterin_bind"/>
    <property type="match status" value="1"/>
</dbReference>